<sequence length="240" mass="25622">MRGMTMWRRGVALLALAWSFSLAAETVVPLQIGGAELKFAVGEGYLRSSEAAPELHATMAAALPPENRLVEAFITEGDLRRQALGLPGELAVFQVQVLRHVEALGVSEADWQRVRPELARSFGMIDVDALARTTGDEASQRMSEATGLEVGVRFGELGKPQPYGDDPRSLRFVLRMPVTAAVAGQTQQMTLQLAGAVAHIGGRLVFVYAILPDAGGEDASRVRAALDGFVDRALALNAAS</sequence>
<organism evidence="2 3">
    <name type="scientific">Rehaibacterium terrae</name>
    <dbReference type="NCBI Taxonomy" id="1341696"/>
    <lineage>
        <taxon>Bacteria</taxon>
        <taxon>Pseudomonadati</taxon>
        <taxon>Pseudomonadota</taxon>
        <taxon>Gammaproteobacteria</taxon>
        <taxon>Lysobacterales</taxon>
        <taxon>Lysobacteraceae</taxon>
        <taxon>Rehaibacterium</taxon>
    </lineage>
</organism>
<comment type="caution">
    <text evidence="2">The sequence shown here is derived from an EMBL/GenBank/DDBJ whole genome shotgun (WGS) entry which is preliminary data.</text>
</comment>
<gene>
    <name evidence="2" type="ORF">HNQ58_001283</name>
</gene>
<keyword evidence="1" id="KW-0732">Signal</keyword>
<feature type="chain" id="PRO_5030659773" evidence="1">
    <location>
        <begin position="24"/>
        <end position="240"/>
    </location>
</feature>
<evidence type="ECO:0000256" key="1">
    <source>
        <dbReference type="SAM" id="SignalP"/>
    </source>
</evidence>
<keyword evidence="3" id="KW-1185">Reference proteome</keyword>
<evidence type="ECO:0000313" key="3">
    <source>
        <dbReference type="Proteomes" id="UP000519004"/>
    </source>
</evidence>
<dbReference type="RefSeq" id="WP_183948078.1">
    <property type="nucleotide sequence ID" value="NZ_JACHHX010000007.1"/>
</dbReference>
<name>A0A7W7XZP9_9GAMM</name>
<dbReference type="Proteomes" id="UP000519004">
    <property type="component" value="Unassembled WGS sequence"/>
</dbReference>
<reference evidence="2 3" key="1">
    <citation type="submission" date="2020-08" db="EMBL/GenBank/DDBJ databases">
        <title>Genomic Encyclopedia of Type Strains, Phase IV (KMG-IV): sequencing the most valuable type-strain genomes for metagenomic binning, comparative biology and taxonomic classification.</title>
        <authorList>
            <person name="Goeker M."/>
        </authorList>
    </citation>
    <scope>NUCLEOTIDE SEQUENCE [LARGE SCALE GENOMIC DNA]</scope>
    <source>
        <strain evidence="2 3">DSM 25897</strain>
    </source>
</reference>
<protein>
    <submittedName>
        <fullName evidence="2">Uncharacterized protein</fullName>
    </submittedName>
</protein>
<dbReference type="EMBL" id="JACHHX010000007">
    <property type="protein sequence ID" value="MBB5015385.1"/>
    <property type="molecule type" value="Genomic_DNA"/>
</dbReference>
<proteinExistence type="predicted"/>
<feature type="signal peptide" evidence="1">
    <location>
        <begin position="1"/>
        <end position="23"/>
    </location>
</feature>
<evidence type="ECO:0000313" key="2">
    <source>
        <dbReference type="EMBL" id="MBB5015385.1"/>
    </source>
</evidence>
<accession>A0A7W7XZP9</accession>
<dbReference type="AlphaFoldDB" id="A0A7W7XZP9"/>